<keyword evidence="3" id="KW-1185">Reference proteome</keyword>
<gene>
    <name evidence="2" type="ORF">RDWZM_009425</name>
</gene>
<feature type="compositionally biased region" description="Polar residues" evidence="1">
    <location>
        <begin position="115"/>
        <end position="135"/>
    </location>
</feature>
<feature type="compositionally biased region" description="Basic and acidic residues" evidence="1">
    <location>
        <begin position="219"/>
        <end position="228"/>
    </location>
</feature>
<reference evidence="2" key="1">
    <citation type="submission" date="2022-12" db="EMBL/GenBank/DDBJ databases">
        <title>Genome assemblies of Blomia tropicalis.</title>
        <authorList>
            <person name="Cui Y."/>
        </authorList>
    </citation>
    <scope>NUCLEOTIDE SEQUENCE</scope>
    <source>
        <tissue evidence="2">Adult mites</tissue>
    </source>
</reference>
<feature type="compositionally biased region" description="Polar residues" evidence="1">
    <location>
        <begin position="57"/>
        <end position="74"/>
    </location>
</feature>
<dbReference type="Proteomes" id="UP001142055">
    <property type="component" value="Chromosome 3"/>
</dbReference>
<evidence type="ECO:0000313" key="3">
    <source>
        <dbReference type="Proteomes" id="UP001142055"/>
    </source>
</evidence>
<evidence type="ECO:0000256" key="1">
    <source>
        <dbReference type="SAM" id="MobiDB-lite"/>
    </source>
</evidence>
<feature type="compositionally biased region" description="Low complexity" evidence="1">
    <location>
        <begin position="81"/>
        <end position="102"/>
    </location>
</feature>
<accession>A0A9Q0M1D7</accession>
<dbReference type="AlphaFoldDB" id="A0A9Q0M1D7"/>
<feature type="region of interest" description="Disordered" evidence="1">
    <location>
        <begin position="200"/>
        <end position="242"/>
    </location>
</feature>
<protein>
    <submittedName>
        <fullName evidence="2">Uncharacterized protein</fullName>
    </submittedName>
</protein>
<comment type="caution">
    <text evidence="2">The sequence shown here is derived from an EMBL/GenBank/DDBJ whole genome shotgun (WGS) entry which is preliminary data.</text>
</comment>
<feature type="region of interest" description="Disordered" evidence="1">
    <location>
        <begin position="46"/>
        <end position="135"/>
    </location>
</feature>
<feature type="compositionally biased region" description="Basic and acidic residues" evidence="1">
    <location>
        <begin position="47"/>
        <end position="56"/>
    </location>
</feature>
<feature type="compositionally biased region" description="Polar residues" evidence="1">
    <location>
        <begin position="200"/>
        <end position="211"/>
    </location>
</feature>
<dbReference type="EMBL" id="JAPWDV010000003">
    <property type="protein sequence ID" value="KAJ6218268.1"/>
    <property type="molecule type" value="Genomic_DNA"/>
</dbReference>
<evidence type="ECO:0000313" key="2">
    <source>
        <dbReference type="EMBL" id="KAJ6218268.1"/>
    </source>
</evidence>
<organism evidence="2 3">
    <name type="scientific">Blomia tropicalis</name>
    <name type="common">Mite</name>
    <dbReference type="NCBI Taxonomy" id="40697"/>
    <lineage>
        <taxon>Eukaryota</taxon>
        <taxon>Metazoa</taxon>
        <taxon>Ecdysozoa</taxon>
        <taxon>Arthropoda</taxon>
        <taxon>Chelicerata</taxon>
        <taxon>Arachnida</taxon>
        <taxon>Acari</taxon>
        <taxon>Acariformes</taxon>
        <taxon>Sarcoptiformes</taxon>
        <taxon>Astigmata</taxon>
        <taxon>Glycyphagoidea</taxon>
        <taxon>Echimyopodidae</taxon>
        <taxon>Blomia</taxon>
    </lineage>
</organism>
<proteinExistence type="predicted"/>
<name>A0A9Q0M1D7_BLOTA</name>
<sequence length="242" mass="26410">MGGTYSISSEKARYRIYGKETKSIHGKSMSASSTMAINLKKNLIFSRTHDKEKESVKSNGSPQSGQGVKSTNSSKSHKNVKSINCSNNNNNKKSISMTTSKSKSLKHRKNDGKKSSNVNPSLKDNSSVSSANQTTNVSMRNVVKSDQISVFARIAAGEMSTQTIVGSRSINAMTASANNKAHSHLIHKGKYRHSPVFESIRNQGKSNTGESIRSYANYKPDDLKRIDSRNSTVKSKGVCTKK</sequence>